<accession>A0AAD8BUV9</accession>
<dbReference type="Proteomes" id="UP001233172">
    <property type="component" value="Unassembled WGS sequence"/>
</dbReference>
<keyword evidence="5" id="KW-1185">Reference proteome</keyword>
<dbReference type="GO" id="GO:0030246">
    <property type="term" value="F:carbohydrate binding"/>
    <property type="evidence" value="ECO:0007669"/>
    <property type="project" value="UniProtKB-UniRule"/>
</dbReference>
<reference evidence="4" key="1">
    <citation type="journal article" date="2023" name="PLoS Negl. Trop. Dis.">
        <title>A genome sequence for Biomphalaria pfeifferi, the major vector snail for the human-infecting parasite Schistosoma mansoni.</title>
        <authorList>
            <person name="Bu L."/>
            <person name="Lu L."/>
            <person name="Laidemitt M.R."/>
            <person name="Zhang S.M."/>
            <person name="Mutuku M."/>
            <person name="Mkoji G."/>
            <person name="Steinauer M."/>
            <person name="Loker E.S."/>
        </authorList>
    </citation>
    <scope>NUCLEOTIDE SEQUENCE</scope>
    <source>
        <strain evidence="4">KasaAsao</strain>
    </source>
</reference>
<dbReference type="Gene3D" id="2.60.120.200">
    <property type="match status" value="1"/>
</dbReference>
<dbReference type="AlphaFoldDB" id="A0AAD8BUV9"/>
<evidence type="ECO:0000256" key="2">
    <source>
        <dbReference type="RuleBase" id="RU102079"/>
    </source>
</evidence>
<dbReference type="PANTHER" id="PTHR11346">
    <property type="entry name" value="GALECTIN"/>
    <property type="match status" value="1"/>
</dbReference>
<dbReference type="PANTHER" id="PTHR11346:SF147">
    <property type="entry name" value="GALECTIN"/>
    <property type="match status" value="1"/>
</dbReference>
<protein>
    <recommendedName>
        <fullName evidence="2">Galectin</fullName>
    </recommendedName>
</protein>
<dbReference type="SUPFAM" id="SSF49899">
    <property type="entry name" value="Concanavalin A-like lectins/glucanases"/>
    <property type="match status" value="1"/>
</dbReference>
<dbReference type="Pfam" id="PF00337">
    <property type="entry name" value="Gal-bind_lectin"/>
    <property type="match status" value="1"/>
</dbReference>
<dbReference type="EMBL" id="JASAOG010000032">
    <property type="protein sequence ID" value="KAK0061105.1"/>
    <property type="molecule type" value="Genomic_DNA"/>
</dbReference>
<feature type="domain" description="Galectin" evidence="3">
    <location>
        <begin position="101"/>
        <end position="234"/>
    </location>
</feature>
<comment type="caution">
    <text evidence="4">The sequence shown here is derived from an EMBL/GenBank/DDBJ whole genome shotgun (WGS) entry which is preliminary data.</text>
</comment>
<proteinExistence type="predicted"/>
<evidence type="ECO:0000313" key="4">
    <source>
        <dbReference type="EMBL" id="KAK0061105.1"/>
    </source>
</evidence>
<evidence type="ECO:0000259" key="3">
    <source>
        <dbReference type="PROSITE" id="PS51304"/>
    </source>
</evidence>
<sequence>MQCNNILIISQYKDVTAMEPAGCNQSTMWTLVSESKLSCAMTCTSNVTCAVFLYSSRAFNLCQGNQITNLVFNSSKTYSWSNQTYEQNWPLNDVVNKYTQRSLNITKKITPGTVVHLYGLVHNLTGFYINFKQDILSTNVSFLFRARYAPGTLNSIIVLNYCVNNTYGPEMKPVIDPYPFVANTTTTVDILVTGVGYKVFIDRSFCCFFQHQLPFESTNFIYVSGYIEVFEFRM</sequence>
<evidence type="ECO:0000256" key="1">
    <source>
        <dbReference type="ARBA" id="ARBA00022734"/>
    </source>
</evidence>
<gene>
    <name evidence="4" type="ORF">Bpfe_009633</name>
</gene>
<name>A0AAD8BUV9_BIOPF</name>
<evidence type="ECO:0000313" key="5">
    <source>
        <dbReference type="Proteomes" id="UP001233172"/>
    </source>
</evidence>
<dbReference type="SMART" id="SM00276">
    <property type="entry name" value="GLECT"/>
    <property type="match status" value="1"/>
</dbReference>
<organism evidence="4 5">
    <name type="scientific">Biomphalaria pfeifferi</name>
    <name type="common">Bloodfluke planorb</name>
    <name type="synonym">Freshwater snail</name>
    <dbReference type="NCBI Taxonomy" id="112525"/>
    <lineage>
        <taxon>Eukaryota</taxon>
        <taxon>Metazoa</taxon>
        <taxon>Spiralia</taxon>
        <taxon>Lophotrochozoa</taxon>
        <taxon>Mollusca</taxon>
        <taxon>Gastropoda</taxon>
        <taxon>Heterobranchia</taxon>
        <taxon>Euthyneura</taxon>
        <taxon>Panpulmonata</taxon>
        <taxon>Hygrophila</taxon>
        <taxon>Lymnaeoidea</taxon>
        <taxon>Planorbidae</taxon>
        <taxon>Biomphalaria</taxon>
    </lineage>
</organism>
<keyword evidence="1 2" id="KW-0430">Lectin</keyword>
<dbReference type="InterPro" id="IPR001079">
    <property type="entry name" value="Galectin_CRD"/>
</dbReference>
<dbReference type="PROSITE" id="PS51304">
    <property type="entry name" value="GALECTIN"/>
    <property type="match status" value="1"/>
</dbReference>
<dbReference type="InterPro" id="IPR044156">
    <property type="entry name" value="Galectin-like"/>
</dbReference>
<dbReference type="SMART" id="SM00908">
    <property type="entry name" value="Gal-bind_lectin"/>
    <property type="match status" value="1"/>
</dbReference>
<dbReference type="InterPro" id="IPR013320">
    <property type="entry name" value="ConA-like_dom_sf"/>
</dbReference>
<reference evidence="4" key="2">
    <citation type="submission" date="2023-04" db="EMBL/GenBank/DDBJ databases">
        <authorList>
            <person name="Bu L."/>
            <person name="Lu L."/>
            <person name="Laidemitt M.R."/>
            <person name="Zhang S.M."/>
            <person name="Mutuku M."/>
            <person name="Mkoji G."/>
            <person name="Steinauer M."/>
            <person name="Loker E.S."/>
        </authorList>
    </citation>
    <scope>NUCLEOTIDE SEQUENCE</scope>
    <source>
        <strain evidence="4">KasaAsao</strain>
        <tissue evidence="4">Whole Snail</tissue>
    </source>
</reference>